<dbReference type="InterPro" id="IPR020550">
    <property type="entry name" value="Inositol_monophosphatase_CS"/>
</dbReference>
<accession>A0A537LFS3</accession>
<organism evidence="9 10">
    <name type="scientific">Candidatus Segetimicrobium genomatis</name>
    <dbReference type="NCBI Taxonomy" id="2569760"/>
    <lineage>
        <taxon>Bacteria</taxon>
        <taxon>Bacillati</taxon>
        <taxon>Candidatus Sysuimicrobiota</taxon>
        <taxon>Candidatus Sysuimicrobiia</taxon>
        <taxon>Candidatus Sysuimicrobiales</taxon>
        <taxon>Candidatus Segetimicrobiaceae</taxon>
        <taxon>Candidatus Segetimicrobium</taxon>
    </lineage>
</organism>
<keyword evidence="4 7" id="KW-0479">Metal-binding</keyword>
<evidence type="ECO:0000256" key="7">
    <source>
        <dbReference type="PIRSR" id="PIRSR600760-2"/>
    </source>
</evidence>
<dbReference type="InterPro" id="IPR033942">
    <property type="entry name" value="IMPase"/>
</dbReference>
<keyword evidence="6 7" id="KW-0460">Magnesium</keyword>
<dbReference type="CDD" id="cd01639">
    <property type="entry name" value="IMPase"/>
    <property type="match status" value="1"/>
</dbReference>
<reference evidence="9 10" key="1">
    <citation type="journal article" date="2019" name="Nat. Microbiol.">
        <title>Mediterranean grassland soil C-N compound turnover is dependent on rainfall and depth, and is mediated by genomically divergent microorganisms.</title>
        <authorList>
            <person name="Diamond S."/>
            <person name="Andeer P.F."/>
            <person name="Li Z."/>
            <person name="Crits-Christoph A."/>
            <person name="Burstein D."/>
            <person name="Anantharaman K."/>
            <person name="Lane K.R."/>
            <person name="Thomas B.C."/>
            <person name="Pan C."/>
            <person name="Northen T.R."/>
            <person name="Banfield J.F."/>
        </authorList>
    </citation>
    <scope>NUCLEOTIDE SEQUENCE [LARGE SCALE GENOMIC DNA]</scope>
    <source>
        <strain evidence="9">NP_4</strain>
    </source>
</reference>
<dbReference type="GO" id="GO:0046854">
    <property type="term" value="P:phosphatidylinositol phosphate biosynthetic process"/>
    <property type="evidence" value="ECO:0007669"/>
    <property type="project" value="InterPro"/>
</dbReference>
<gene>
    <name evidence="9" type="ORF">E6H01_00115</name>
</gene>
<feature type="binding site" evidence="7">
    <location>
        <position position="93"/>
    </location>
    <ligand>
        <name>Mg(2+)</name>
        <dbReference type="ChEBI" id="CHEBI:18420"/>
        <label>2</label>
    </ligand>
</feature>
<dbReference type="PANTHER" id="PTHR20854">
    <property type="entry name" value="INOSITOL MONOPHOSPHATASE"/>
    <property type="match status" value="1"/>
</dbReference>
<evidence type="ECO:0000256" key="8">
    <source>
        <dbReference type="RuleBase" id="RU364068"/>
    </source>
</evidence>
<dbReference type="SUPFAM" id="SSF56655">
    <property type="entry name" value="Carbohydrate phosphatase"/>
    <property type="match status" value="1"/>
</dbReference>
<comment type="cofactor">
    <cofactor evidence="2 7 8">
        <name>Mg(2+)</name>
        <dbReference type="ChEBI" id="CHEBI:18420"/>
    </cofactor>
</comment>
<dbReference type="InterPro" id="IPR020583">
    <property type="entry name" value="Inositol_monoP_metal-BS"/>
</dbReference>
<feature type="binding site" evidence="7">
    <location>
        <position position="90"/>
    </location>
    <ligand>
        <name>Mg(2+)</name>
        <dbReference type="ChEBI" id="CHEBI:18420"/>
        <label>2</label>
    </ligand>
</feature>
<dbReference type="FunFam" id="3.30.540.10:FF:000003">
    <property type="entry name" value="Inositol-1-monophosphatase"/>
    <property type="match status" value="1"/>
</dbReference>
<dbReference type="Gene3D" id="3.30.540.10">
    <property type="entry name" value="Fructose-1,6-Bisphosphatase, subunit A, domain 1"/>
    <property type="match status" value="1"/>
</dbReference>
<dbReference type="PRINTS" id="PR00377">
    <property type="entry name" value="IMPHPHTASES"/>
</dbReference>
<dbReference type="AlphaFoldDB" id="A0A537LFS3"/>
<dbReference type="EC" id="3.1.3.25" evidence="8"/>
<dbReference type="GO" id="GO:0008934">
    <property type="term" value="F:inositol monophosphate 1-phosphatase activity"/>
    <property type="evidence" value="ECO:0007669"/>
    <property type="project" value="InterPro"/>
</dbReference>
<dbReference type="PRINTS" id="PR01959">
    <property type="entry name" value="SBIMPHPHTASE"/>
</dbReference>
<comment type="catalytic activity">
    <reaction evidence="1 8">
        <text>a myo-inositol phosphate + H2O = myo-inositol + phosphate</text>
        <dbReference type="Rhea" id="RHEA:24056"/>
        <dbReference type="ChEBI" id="CHEBI:15377"/>
        <dbReference type="ChEBI" id="CHEBI:17268"/>
        <dbReference type="ChEBI" id="CHEBI:43474"/>
        <dbReference type="ChEBI" id="CHEBI:84139"/>
        <dbReference type="EC" id="3.1.3.25"/>
    </reaction>
</comment>
<dbReference type="GO" id="GO:0006020">
    <property type="term" value="P:inositol metabolic process"/>
    <property type="evidence" value="ECO:0007669"/>
    <property type="project" value="TreeGrafter"/>
</dbReference>
<dbReference type="Gene3D" id="3.40.190.80">
    <property type="match status" value="1"/>
</dbReference>
<evidence type="ECO:0000256" key="4">
    <source>
        <dbReference type="ARBA" id="ARBA00022723"/>
    </source>
</evidence>
<dbReference type="Pfam" id="PF00459">
    <property type="entry name" value="Inositol_P"/>
    <property type="match status" value="1"/>
</dbReference>
<dbReference type="GO" id="GO:0046872">
    <property type="term" value="F:metal ion binding"/>
    <property type="evidence" value="ECO:0007669"/>
    <property type="project" value="UniProtKB-KW"/>
</dbReference>
<dbReference type="InterPro" id="IPR000760">
    <property type="entry name" value="Inositol_monophosphatase-like"/>
</dbReference>
<evidence type="ECO:0000256" key="1">
    <source>
        <dbReference type="ARBA" id="ARBA00001033"/>
    </source>
</evidence>
<sequence>MVIMKTSSEFLSTAIEAASQVGTRLQEMLGESRASKGVTTKRNPADLVTQADRMTEDHIVRLLRERFPNHGVVAEEGTSHPGGDYRWIIDPIDGTTNFAYGVPLFAVSIALEHKGDLIAGVVYHPSMDELFAAERGHGAFLRRNGHEKTLRVSDQATVADSVVATGLPYAIRETGHNIPEIERLMRTAIEVRIIGTAALNLAYVAAGRMGAFWEPGLNAWDIAAGALLVQEAGGRISDTQGRPFHVDCRDVLATNGRVHNEMVRLLGAA</sequence>
<dbReference type="PANTHER" id="PTHR20854:SF4">
    <property type="entry name" value="INOSITOL-1-MONOPHOSPHATASE-RELATED"/>
    <property type="match status" value="1"/>
</dbReference>
<dbReference type="Proteomes" id="UP000319353">
    <property type="component" value="Unassembled WGS sequence"/>
</dbReference>
<feature type="binding site" evidence="7">
    <location>
        <position position="75"/>
    </location>
    <ligand>
        <name>Mg(2+)</name>
        <dbReference type="ChEBI" id="CHEBI:18420"/>
        <label>1</label>
        <note>catalytic</note>
    </ligand>
</feature>
<dbReference type="GO" id="GO:0007165">
    <property type="term" value="P:signal transduction"/>
    <property type="evidence" value="ECO:0007669"/>
    <property type="project" value="TreeGrafter"/>
</dbReference>
<dbReference type="EMBL" id="VBAL01000005">
    <property type="protein sequence ID" value="TMJ06874.1"/>
    <property type="molecule type" value="Genomic_DNA"/>
</dbReference>
<evidence type="ECO:0000256" key="2">
    <source>
        <dbReference type="ARBA" id="ARBA00001946"/>
    </source>
</evidence>
<dbReference type="PROSITE" id="PS00629">
    <property type="entry name" value="IMP_1"/>
    <property type="match status" value="1"/>
</dbReference>
<proteinExistence type="inferred from homology"/>
<feature type="binding site" evidence="7">
    <location>
        <position position="221"/>
    </location>
    <ligand>
        <name>Mg(2+)</name>
        <dbReference type="ChEBI" id="CHEBI:18420"/>
        <label>1</label>
        <note>catalytic</note>
    </ligand>
</feature>
<evidence type="ECO:0000256" key="3">
    <source>
        <dbReference type="ARBA" id="ARBA00009759"/>
    </source>
</evidence>
<dbReference type="PROSITE" id="PS00630">
    <property type="entry name" value="IMP_2"/>
    <property type="match status" value="1"/>
</dbReference>
<evidence type="ECO:0000313" key="10">
    <source>
        <dbReference type="Proteomes" id="UP000319353"/>
    </source>
</evidence>
<name>A0A537LFS3_9BACT</name>
<comment type="similarity">
    <text evidence="3 8">Belongs to the inositol monophosphatase superfamily.</text>
</comment>
<evidence type="ECO:0000256" key="6">
    <source>
        <dbReference type="ARBA" id="ARBA00022842"/>
    </source>
</evidence>
<comment type="caution">
    <text evidence="9">The sequence shown here is derived from an EMBL/GenBank/DDBJ whole genome shotgun (WGS) entry which is preliminary data.</text>
</comment>
<feature type="binding site" evidence="7">
    <location>
        <position position="92"/>
    </location>
    <ligand>
        <name>Mg(2+)</name>
        <dbReference type="ChEBI" id="CHEBI:18420"/>
        <label>1</label>
        <note>catalytic</note>
    </ligand>
</feature>
<evidence type="ECO:0000256" key="5">
    <source>
        <dbReference type="ARBA" id="ARBA00022801"/>
    </source>
</evidence>
<dbReference type="InterPro" id="IPR022337">
    <property type="entry name" value="Inositol_monophosphatase_SuhB"/>
</dbReference>
<keyword evidence="5 8" id="KW-0378">Hydrolase</keyword>
<evidence type="ECO:0000313" key="9">
    <source>
        <dbReference type="EMBL" id="TMJ06874.1"/>
    </source>
</evidence>
<protein>
    <recommendedName>
        <fullName evidence="8">Inositol-1-monophosphatase</fullName>
        <ecNumber evidence="8">3.1.3.25</ecNumber>
    </recommendedName>
</protein>